<comment type="caution">
    <text evidence="1">The sequence shown here is derived from an EMBL/GenBank/DDBJ whole genome shotgun (WGS) entry which is preliminary data.</text>
</comment>
<evidence type="ECO:0000313" key="2">
    <source>
        <dbReference type="Proteomes" id="UP000542674"/>
    </source>
</evidence>
<proteinExistence type="predicted"/>
<dbReference type="Proteomes" id="UP000542674">
    <property type="component" value="Unassembled WGS sequence"/>
</dbReference>
<dbReference type="SUPFAM" id="SSF54427">
    <property type="entry name" value="NTF2-like"/>
    <property type="match status" value="1"/>
</dbReference>
<gene>
    <name evidence="1" type="ORF">F4559_005085</name>
</gene>
<keyword evidence="2" id="KW-1185">Reference proteome</keyword>
<evidence type="ECO:0000313" key="1">
    <source>
        <dbReference type="EMBL" id="MBB4967726.1"/>
    </source>
</evidence>
<dbReference type="EMBL" id="JACHJS010000001">
    <property type="protein sequence ID" value="MBB4967726.1"/>
    <property type="molecule type" value="Genomic_DNA"/>
</dbReference>
<dbReference type="InterPro" id="IPR032710">
    <property type="entry name" value="NTF2-like_dom_sf"/>
</dbReference>
<evidence type="ECO:0008006" key="3">
    <source>
        <dbReference type="Google" id="ProtNLM"/>
    </source>
</evidence>
<organism evidence="1 2">
    <name type="scientific">Saccharothrix violaceirubra</name>
    <dbReference type="NCBI Taxonomy" id="413306"/>
    <lineage>
        <taxon>Bacteria</taxon>
        <taxon>Bacillati</taxon>
        <taxon>Actinomycetota</taxon>
        <taxon>Actinomycetes</taxon>
        <taxon>Pseudonocardiales</taxon>
        <taxon>Pseudonocardiaceae</taxon>
        <taxon>Saccharothrix</taxon>
    </lineage>
</organism>
<name>A0A7W7WY69_9PSEU</name>
<reference evidence="1 2" key="1">
    <citation type="submission" date="2020-08" db="EMBL/GenBank/DDBJ databases">
        <title>Sequencing the genomes of 1000 actinobacteria strains.</title>
        <authorList>
            <person name="Klenk H.-P."/>
        </authorList>
    </citation>
    <scope>NUCLEOTIDE SEQUENCE [LARGE SCALE GENOMIC DNA]</scope>
    <source>
        <strain evidence="1 2">DSM 45084</strain>
    </source>
</reference>
<protein>
    <recommendedName>
        <fullName evidence="3">Peptidase MA superfamily protein</fullName>
    </recommendedName>
</protein>
<accession>A0A7W7WY69</accession>
<sequence>MFLLVVVLFLTVASVPVTDDMAVRDVLDRRSRAVLTRDETAFLADLDPHASPAFVDAQRALFRNLSAVPLAQWSYRVDDAAVPDGLTADADSLATPRVGLEYRLRDVDTVPSVRDMAYVFTRRGGRWYLASDTALERFGRHTWRGPWDFGPCAVLDGPAGFVLAHPGGEEFAARVSAELPGAVDAVRAVWGPWNGRVAVYVPAGREELNALVGPGFAAGLAGIAVSDPGVASGQRVVLASPLPTASLRVLLRHEITHVVARGATADGAPMWLLEGFADYVGYRGLGTGWASTLAAEVRAGRLGDLPSDADFRTDPEPAYQRSWSLVAYLAAVLGEPRLVGFYRLLARSSDVEGALRTFGLDRAGVVRGWHDFLRSTFP</sequence>
<dbReference type="RefSeq" id="WP_184672657.1">
    <property type="nucleotide sequence ID" value="NZ_BAABAI010000032.1"/>
</dbReference>
<dbReference type="AlphaFoldDB" id="A0A7W7WY69"/>